<proteinExistence type="inferred from homology"/>
<comment type="similarity">
    <text evidence="1">Belongs to the trichodiene synthase family.</text>
</comment>
<dbReference type="GO" id="GO:0016838">
    <property type="term" value="F:carbon-oxygen lyase activity, acting on phosphates"/>
    <property type="evidence" value="ECO:0007669"/>
    <property type="project" value="InterPro"/>
</dbReference>
<dbReference type="EMBL" id="JAPEVG010000109">
    <property type="protein sequence ID" value="KAJ8482664.1"/>
    <property type="molecule type" value="Genomic_DNA"/>
</dbReference>
<evidence type="ECO:0000256" key="1">
    <source>
        <dbReference type="ARBA" id="ARBA00007946"/>
    </source>
</evidence>
<organism evidence="3 4">
    <name type="scientific">Trametes cubensis</name>
    <dbReference type="NCBI Taxonomy" id="1111947"/>
    <lineage>
        <taxon>Eukaryota</taxon>
        <taxon>Fungi</taxon>
        <taxon>Dikarya</taxon>
        <taxon>Basidiomycota</taxon>
        <taxon>Agaricomycotina</taxon>
        <taxon>Agaricomycetes</taxon>
        <taxon>Polyporales</taxon>
        <taxon>Polyporaceae</taxon>
        <taxon>Trametes</taxon>
    </lineage>
</organism>
<evidence type="ECO:0008006" key="5">
    <source>
        <dbReference type="Google" id="ProtNLM"/>
    </source>
</evidence>
<comment type="caution">
    <text evidence="3">The sequence shown here is derived from an EMBL/GenBank/DDBJ whole genome shotgun (WGS) entry which is preliminary data.</text>
</comment>
<name>A0AAD7XCA7_9APHY</name>
<dbReference type="SUPFAM" id="SSF48576">
    <property type="entry name" value="Terpenoid synthases"/>
    <property type="match status" value="1"/>
</dbReference>
<dbReference type="AlphaFoldDB" id="A0AAD7XCA7"/>
<protein>
    <recommendedName>
        <fullName evidence="5">Terpenoid synthase</fullName>
    </recommendedName>
</protein>
<dbReference type="Proteomes" id="UP001215151">
    <property type="component" value="Unassembled WGS sequence"/>
</dbReference>
<keyword evidence="4" id="KW-1185">Reference proteome</keyword>
<evidence type="ECO:0000313" key="4">
    <source>
        <dbReference type="Proteomes" id="UP001215151"/>
    </source>
</evidence>
<evidence type="ECO:0000313" key="3">
    <source>
        <dbReference type="EMBL" id="KAJ8482664.1"/>
    </source>
</evidence>
<dbReference type="Gene3D" id="1.10.600.10">
    <property type="entry name" value="Farnesyl Diphosphate Synthase"/>
    <property type="match status" value="1"/>
</dbReference>
<gene>
    <name evidence="3" type="ORF">ONZ51_g5210</name>
</gene>
<dbReference type="InterPro" id="IPR008949">
    <property type="entry name" value="Isoprenoid_synthase_dom_sf"/>
</dbReference>
<evidence type="ECO:0000256" key="2">
    <source>
        <dbReference type="ARBA" id="ARBA00023239"/>
    </source>
</evidence>
<dbReference type="Pfam" id="PF06330">
    <property type="entry name" value="TRI5"/>
    <property type="match status" value="1"/>
</dbReference>
<sequence length="341" mass="38680">MSVIAAVPELTNCSGAPMMLRNAPDASLQHSLNVPETYHFEDLSKDDALKHVVQDCVNSFLSQCGYQSPQSAPDGGLRHWLSAQVSKWKATLDLKFSPKFLDKSINASSIYVETVYGHTPLEHRQYIALYTACMFYAEDVGEHDPNAVMEFTRRFVRGEKQPDEIFECLSGLLRRAYEYWPPFGADSIITGTLDALSANYIECSTKDMHIRPSATRYPTYLRLRAGISAPYTHFLFPNTWKRAPESYLQILPELDHWTMGANDILSFYKEELAGEKNNYVHIRACAEQKSIEHVLRDLVGEASDTARRINLILIEDPELLSFCNKYMQASLSCFLGQLVML</sequence>
<dbReference type="InterPro" id="IPR024652">
    <property type="entry name" value="Trichodiene_synth"/>
</dbReference>
<reference evidence="3" key="1">
    <citation type="submission" date="2022-11" db="EMBL/GenBank/DDBJ databases">
        <title>Genome Sequence of Cubamyces cubensis.</title>
        <authorList>
            <person name="Buettner E."/>
        </authorList>
    </citation>
    <scope>NUCLEOTIDE SEQUENCE</scope>
    <source>
        <strain evidence="3">MPL-01</strain>
    </source>
</reference>
<accession>A0AAD7XCA7</accession>
<keyword evidence="2" id="KW-0456">Lyase</keyword>